<reference evidence="1" key="1">
    <citation type="journal article" date="2014" name="Front. Microbiol.">
        <title>High frequency of phylogenetically diverse reductive dehalogenase-homologous genes in deep subseafloor sedimentary metagenomes.</title>
        <authorList>
            <person name="Kawai M."/>
            <person name="Futagami T."/>
            <person name="Toyoda A."/>
            <person name="Takaki Y."/>
            <person name="Nishi S."/>
            <person name="Hori S."/>
            <person name="Arai W."/>
            <person name="Tsubouchi T."/>
            <person name="Morono Y."/>
            <person name="Uchiyama I."/>
            <person name="Ito T."/>
            <person name="Fujiyama A."/>
            <person name="Inagaki F."/>
            <person name="Takami H."/>
        </authorList>
    </citation>
    <scope>NUCLEOTIDE SEQUENCE</scope>
    <source>
        <strain evidence="1">Expedition CK06-06</strain>
    </source>
</reference>
<organism evidence="1">
    <name type="scientific">marine sediment metagenome</name>
    <dbReference type="NCBI Taxonomy" id="412755"/>
    <lineage>
        <taxon>unclassified sequences</taxon>
        <taxon>metagenomes</taxon>
        <taxon>ecological metagenomes</taxon>
    </lineage>
</organism>
<dbReference type="AlphaFoldDB" id="X0W963"/>
<protein>
    <submittedName>
        <fullName evidence="1">Uncharacterized protein</fullName>
    </submittedName>
</protein>
<feature type="non-terminal residue" evidence="1">
    <location>
        <position position="1"/>
    </location>
</feature>
<dbReference type="EMBL" id="BARS01035547">
    <property type="protein sequence ID" value="GAG19782.1"/>
    <property type="molecule type" value="Genomic_DNA"/>
</dbReference>
<comment type="caution">
    <text evidence="1">The sequence shown here is derived from an EMBL/GenBank/DDBJ whole genome shotgun (WGS) entry which is preliminary data.</text>
</comment>
<gene>
    <name evidence="1" type="ORF">S01H1_54758</name>
</gene>
<name>X0W963_9ZZZZ</name>
<sequence>ALLSLSLGADESLPTLERVLLVSEGVGCPEDSQRGCSGFFLVEAGAEKTFLLLLFLLLKVNSVFL</sequence>
<evidence type="ECO:0000313" key="1">
    <source>
        <dbReference type="EMBL" id="GAG19782.1"/>
    </source>
</evidence>
<accession>X0W963</accession>
<proteinExistence type="predicted"/>